<evidence type="ECO:0000313" key="4">
    <source>
        <dbReference type="Proteomes" id="UP001597101"/>
    </source>
</evidence>
<dbReference type="Pfam" id="PF00353">
    <property type="entry name" value="HemolysinCabind"/>
    <property type="match status" value="2"/>
</dbReference>
<dbReference type="InterPro" id="IPR001343">
    <property type="entry name" value="Hemolysn_Ca-bd"/>
</dbReference>
<feature type="compositionally biased region" description="Gly residues" evidence="1">
    <location>
        <begin position="348"/>
        <end position="359"/>
    </location>
</feature>
<evidence type="ECO:0000256" key="1">
    <source>
        <dbReference type="SAM" id="MobiDB-lite"/>
    </source>
</evidence>
<organism evidence="3 4">
    <name type="scientific">Pseudahrensia aquimaris</name>
    <dbReference type="NCBI Taxonomy" id="744461"/>
    <lineage>
        <taxon>Bacteria</taxon>
        <taxon>Pseudomonadati</taxon>
        <taxon>Pseudomonadota</taxon>
        <taxon>Alphaproteobacteria</taxon>
        <taxon>Hyphomicrobiales</taxon>
        <taxon>Ahrensiaceae</taxon>
        <taxon>Pseudahrensia</taxon>
    </lineage>
</organism>
<dbReference type="Gene3D" id="2.150.10.10">
    <property type="entry name" value="Serralysin-like metalloprotease, C-terminal"/>
    <property type="match status" value="1"/>
</dbReference>
<dbReference type="InterPro" id="IPR011049">
    <property type="entry name" value="Serralysin-like_metalloprot_C"/>
</dbReference>
<dbReference type="Gene3D" id="3.40.33.10">
    <property type="entry name" value="CAP"/>
    <property type="match status" value="1"/>
</dbReference>
<dbReference type="PANTHER" id="PTHR31157">
    <property type="entry name" value="SCP DOMAIN-CONTAINING PROTEIN"/>
    <property type="match status" value="1"/>
</dbReference>
<dbReference type="SUPFAM" id="SSF51120">
    <property type="entry name" value="beta-Roll"/>
    <property type="match status" value="1"/>
</dbReference>
<protein>
    <submittedName>
        <fullName evidence="3">CAP domain-containing protein</fullName>
    </submittedName>
</protein>
<dbReference type="InterPro" id="IPR014044">
    <property type="entry name" value="CAP_dom"/>
</dbReference>
<keyword evidence="4" id="KW-1185">Reference proteome</keyword>
<accession>A0ABW3FH78</accession>
<proteinExistence type="predicted"/>
<dbReference type="InterPro" id="IPR018511">
    <property type="entry name" value="Hemolysin-typ_Ca-bd_CS"/>
</dbReference>
<comment type="caution">
    <text evidence="3">The sequence shown here is derived from an EMBL/GenBank/DDBJ whole genome shotgun (WGS) entry which is preliminary data.</text>
</comment>
<evidence type="ECO:0000259" key="2">
    <source>
        <dbReference type="Pfam" id="PF00188"/>
    </source>
</evidence>
<feature type="non-terminal residue" evidence="3">
    <location>
        <position position="390"/>
    </location>
</feature>
<feature type="region of interest" description="Disordered" evidence="1">
    <location>
        <begin position="329"/>
        <end position="361"/>
    </location>
</feature>
<reference evidence="4" key="1">
    <citation type="journal article" date="2019" name="Int. J. Syst. Evol. Microbiol.">
        <title>The Global Catalogue of Microorganisms (GCM) 10K type strain sequencing project: providing services to taxonomists for standard genome sequencing and annotation.</title>
        <authorList>
            <consortium name="The Broad Institute Genomics Platform"/>
            <consortium name="The Broad Institute Genome Sequencing Center for Infectious Disease"/>
            <person name="Wu L."/>
            <person name="Ma J."/>
        </authorList>
    </citation>
    <scope>NUCLEOTIDE SEQUENCE [LARGE SCALE GENOMIC DNA]</scope>
    <source>
        <strain evidence="4">CCUG 60023</strain>
    </source>
</reference>
<dbReference type="Pfam" id="PF00188">
    <property type="entry name" value="CAP"/>
    <property type="match status" value="1"/>
</dbReference>
<dbReference type="Pfam" id="PF13620">
    <property type="entry name" value="CarboxypepD_reg"/>
    <property type="match status" value="1"/>
</dbReference>
<dbReference type="PANTHER" id="PTHR31157:SF1">
    <property type="entry name" value="SCP DOMAIN-CONTAINING PROTEIN"/>
    <property type="match status" value="1"/>
</dbReference>
<gene>
    <name evidence="3" type="ORF">ACFQ14_11825</name>
</gene>
<dbReference type="RefSeq" id="WP_377212936.1">
    <property type="nucleotide sequence ID" value="NZ_JBHTJV010000009.1"/>
</dbReference>
<dbReference type="InterPro" id="IPR035940">
    <property type="entry name" value="CAP_sf"/>
</dbReference>
<dbReference type="SUPFAM" id="SSF55797">
    <property type="entry name" value="PR-1-like"/>
    <property type="match status" value="1"/>
</dbReference>
<sequence length="390" mass="40792">MLELINAFRLDPNGEYNRLIDANGQAYDSGVASAVSYFGVDLSAFEAQLSALQPTHVLAWNANLANAAEGHSNDMISADTQAHTLPGGPDAGQRIAAAGYNYNTYGENIFAFTDDMLYGHAGFIIDWGYDDVDFNDSTLRSDWQSRGDGIQDPAGHRDSLISSSFNEIGLGVVAENDPATGVGPWVVTQNLANRRGYQDQLVGVVANDLDQDEFYDIGEGLGGVTVTISGGGSTYTTTTWDSGGYQIVVPAGSYQVTFSGGGITSAVTEAVVMGSQNQKLDLFIDLASQPNVPTAQADVFNGTALADVIDLLAGDDTYFAGAGDDDVSGGQGADTLHGEEGADVLRGGSDGDTLLGGSGNDQYHVEDAGDVVVELSEEGYDRVFVDGLSS</sequence>
<dbReference type="Proteomes" id="UP001597101">
    <property type="component" value="Unassembled WGS sequence"/>
</dbReference>
<dbReference type="PROSITE" id="PS00330">
    <property type="entry name" value="HEMOLYSIN_CALCIUM"/>
    <property type="match status" value="1"/>
</dbReference>
<evidence type="ECO:0000313" key="3">
    <source>
        <dbReference type="EMBL" id="MFD0917098.1"/>
    </source>
</evidence>
<feature type="domain" description="SCP" evidence="2">
    <location>
        <begin position="2"/>
        <end position="177"/>
    </location>
</feature>
<dbReference type="EMBL" id="JBHTJV010000009">
    <property type="protein sequence ID" value="MFD0917098.1"/>
    <property type="molecule type" value="Genomic_DNA"/>
</dbReference>
<name>A0ABW3FH78_9HYPH</name>